<evidence type="ECO:0000259" key="2">
    <source>
        <dbReference type="Pfam" id="PF00496"/>
    </source>
</evidence>
<dbReference type="InterPro" id="IPR030678">
    <property type="entry name" value="Peptide/Ni-bd"/>
</dbReference>
<dbReference type="GO" id="GO:0043190">
    <property type="term" value="C:ATP-binding cassette (ABC) transporter complex"/>
    <property type="evidence" value="ECO:0007669"/>
    <property type="project" value="InterPro"/>
</dbReference>
<dbReference type="Pfam" id="PF00496">
    <property type="entry name" value="SBP_bac_5"/>
    <property type="match status" value="1"/>
</dbReference>
<reference evidence="3 5" key="1">
    <citation type="submission" date="2015-12" db="EMBL/GenBank/DDBJ databases">
        <title>Amycolatopsis regifaucium genome sequencing and assembly.</title>
        <authorList>
            <person name="Mayilraj S."/>
        </authorList>
    </citation>
    <scope>NUCLEOTIDE SEQUENCE [LARGE SCALE GENOMIC DNA]</scope>
    <source>
        <strain evidence="3 5">GY080</strain>
    </source>
</reference>
<evidence type="ECO:0000313" key="5">
    <source>
        <dbReference type="Proteomes" id="UP000076321"/>
    </source>
</evidence>
<feature type="domain" description="Solute-binding protein family 5" evidence="2">
    <location>
        <begin position="84"/>
        <end position="439"/>
    </location>
</feature>
<dbReference type="GO" id="GO:1904680">
    <property type="term" value="F:peptide transmembrane transporter activity"/>
    <property type="evidence" value="ECO:0007669"/>
    <property type="project" value="TreeGrafter"/>
</dbReference>
<name>A0A154MVJ8_9PSEU</name>
<feature type="signal peptide" evidence="1">
    <location>
        <begin position="1"/>
        <end position="22"/>
    </location>
</feature>
<protein>
    <submittedName>
        <fullName evidence="3">Peptide ABC transporter substrate-binding protein</fullName>
    </submittedName>
</protein>
<keyword evidence="1" id="KW-0732">Signal</keyword>
<dbReference type="Proteomes" id="UP000186883">
    <property type="component" value="Unassembled WGS sequence"/>
</dbReference>
<reference evidence="4 6" key="2">
    <citation type="submission" date="2016-11" db="EMBL/GenBank/DDBJ databases">
        <title>Genome sequencing of Amycolatopsis regifaucium.</title>
        <authorList>
            <person name="Mayilraj S."/>
            <person name="Kaur N."/>
        </authorList>
    </citation>
    <scope>NUCLEOTIDE SEQUENCE [LARGE SCALE GENOMIC DNA]</scope>
    <source>
        <strain evidence="4 6">GY080</strain>
    </source>
</reference>
<accession>A0A154MVJ8</accession>
<dbReference type="RefSeq" id="WP_061983672.1">
    <property type="nucleotide sequence ID" value="NZ_FOPQ01000004.1"/>
</dbReference>
<comment type="caution">
    <text evidence="3">The sequence shown here is derived from an EMBL/GenBank/DDBJ whole genome shotgun (WGS) entry which is preliminary data.</text>
</comment>
<dbReference type="PIRSF" id="PIRSF002741">
    <property type="entry name" value="MppA"/>
    <property type="match status" value="1"/>
</dbReference>
<dbReference type="AlphaFoldDB" id="A0A154MVJ8"/>
<dbReference type="Proteomes" id="UP000076321">
    <property type="component" value="Unassembled WGS sequence"/>
</dbReference>
<proteinExistence type="predicted"/>
<dbReference type="GO" id="GO:0042597">
    <property type="term" value="C:periplasmic space"/>
    <property type="evidence" value="ECO:0007669"/>
    <property type="project" value="UniProtKB-ARBA"/>
</dbReference>
<dbReference type="Gene3D" id="3.40.190.10">
    <property type="entry name" value="Periplasmic binding protein-like II"/>
    <property type="match status" value="1"/>
</dbReference>
<feature type="chain" id="PRO_5043134912" evidence="1">
    <location>
        <begin position="23"/>
        <end position="532"/>
    </location>
</feature>
<evidence type="ECO:0000313" key="4">
    <source>
        <dbReference type="EMBL" id="OKA11413.1"/>
    </source>
</evidence>
<organism evidence="3 5">
    <name type="scientific">Amycolatopsis regifaucium</name>
    <dbReference type="NCBI Taxonomy" id="546365"/>
    <lineage>
        <taxon>Bacteria</taxon>
        <taxon>Bacillati</taxon>
        <taxon>Actinomycetota</taxon>
        <taxon>Actinomycetes</taxon>
        <taxon>Pseudonocardiales</taxon>
        <taxon>Pseudonocardiaceae</taxon>
        <taxon>Amycolatopsis</taxon>
    </lineage>
</organism>
<gene>
    <name evidence="4" type="ORF">ATP06_0200720</name>
    <name evidence="3" type="ORF">AVL48_20330</name>
</gene>
<dbReference type="EMBL" id="LOBU02000001">
    <property type="protein sequence ID" value="OKA11413.1"/>
    <property type="molecule type" value="Genomic_DNA"/>
</dbReference>
<dbReference type="GO" id="GO:0015833">
    <property type="term" value="P:peptide transport"/>
    <property type="evidence" value="ECO:0007669"/>
    <property type="project" value="TreeGrafter"/>
</dbReference>
<dbReference type="InterPro" id="IPR000914">
    <property type="entry name" value="SBP_5_dom"/>
</dbReference>
<dbReference type="Gene3D" id="3.10.105.10">
    <property type="entry name" value="Dipeptide-binding Protein, Domain 3"/>
    <property type="match status" value="1"/>
</dbReference>
<dbReference type="PROSITE" id="PS51257">
    <property type="entry name" value="PROKAR_LIPOPROTEIN"/>
    <property type="match status" value="1"/>
</dbReference>
<dbReference type="EMBL" id="LQCI01000002">
    <property type="protein sequence ID" value="KZB88301.1"/>
    <property type="molecule type" value="Genomic_DNA"/>
</dbReference>
<evidence type="ECO:0000313" key="3">
    <source>
        <dbReference type="EMBL" id="KZB88301.1"/>
    </source>
</evidence>
<evidence type="ECO:0000313" key="6">
    <source>
        <dbReference type="Proteomes" id="UP000186883"/>
    </source>
</evidence>
<dbReference type="PANTHER" id="PTHR30290">
    <property type="entry name" value="PERIPLASMIC BINDING COMPONENT OF ABC TRANSPORTER"/>
    <property type="match status" value="1"/>
</dbReference>
<dbReference type="InterPro" id="IPR039424">
    <property type="entry name" value="SBP_5"/>
</dbReference>
<dbReference type="OrthoDB" id="9046151at2"/>
<sequence>MKTARHTAVTAVVVALTVSACGAPAPSGTDPTANRKPADGKTFTYAVGSDPGTLDPALTVLSIAGEIGRYLYDGLLGVDGKGQPEAGLAAQWEATTTTASFTLRKGITCPDGSPLTATDVAANINFVGDPANNSPIAGNTVQVGTKAVADDAAGTVKVTSGAPDAFLLRNAGNVPIVCAKGLADRKTLARGENGTGMFTISEVVPNDHYTLTRRKDYNWGPGTFDPGQKGLPDKVVIRVIPNMTTVTNLLLSGELNAAQVSGPDQQRLRARGLFHADTTVAFGELWFNQAPGRFGADQAMRRALVQALDLAPVAKVLTRDAGAPVRGLITMEPLACTGDSATGHIPGFDLAAAKTALEAAGWKPGPDGIRMKDGKRLALTAIYGTQLGATMTPAAELMQRGWKEAGVDVTLKGLDSPATSQTLFATGDWDLSMAPVSLNLPSQLIPFVSGNRPPEGTNFAHIDNPRYDALVAKAATQVGTAGCPDWLAAETALFERQDVAQFANSLLPTFGNKARFEISNTFLQPSSIRMYD</sequence>
<keyword evidence="6" id="KW-1185">Reference proteome</keyword>
<dbReference type="SUPFAM" id="SSF53850">
    <property type="entry name" value="Periplasmic binding protein-like II"/>
    <property type="match status" value="1"/>
</dbReference>
<evidence type="ECO:0000256" key="1">
    <source>
        <dbReference type="SAM" id="SignalP"/>
    </source>
</evidence>